<dbReference type="Pfam" id="PF22000">
    <property type="entry name" value="DUF6929"/>
    <property type="match status" value="1"/>
</dbReference>
<proteinExistence type="predicted"/>
<organism evidence="2 3">
    <name type="scientific">Monoraphidium neglectum</name>
    <dbReference type="NCBI Taxonomy" id="145388"/>
    <lineage>
        <taxon>Eukaryota</taxon>
        <taxon>Viridiplantae</taxon>
        <taxon>Chlorophyta</taxon>
        <taxon>core chlorophytes</taxon>
        <taxon>Chlorophyceae</taxon>
        <taxon>CS clade</taxon>
        <taxon>Sphaeropleales</taxon>
        <taxon>Selenastraceae</taxon>
        <taxon>Monoraphidium</taxon>
    </lineage>
</organism>
<dbReference type="KEGG" id="mng:MNEG_0795"/>
<evidence type="ECO:0000313" key="2">
    <source>
        <dbReference type="EMBL" id="KIZ07148.1"/>
    </source>
</evidence>
<name>A0A0D2KA67_9CHLO</name>
<dbReference type="OrthoDB" id="10493589at2759"/>
<evidence type="ECO:0000256" key="1">
    <source>
        <dbReference type="SAM" id="MobiDB-lite"/>
    </source>
</evidence>
<feature type="compositionally biased region" description="Low complexity" evidence="1">
    <location>
        <begin position="259"/>
        <end position="276"/>
    </location>
</feature>
<dbReference type="GeneID" id="25726913"/>
<dbReference type="EMBL" id="KK100289">
    <property type="protein sequence ID" value="KIZ07148.1"/>
    <property type="molecule type" value="Genomic_DNA"/>
</dbReference>
<feature type="region of interest" description="Disordered" evidence="1">
    <location>
        <begin position="253"/>
        <end position="286"/>
    </location>
</feature>
<accession>A0A0D2KA67</accession>
<protein>
    <submittedName>
        <fullName evidence="2">Uncharacterized protein</fullName>
    </submittedName>
</protein>
<dbReference type="RefSeq" id="XP_013906167.1">
    <property type="nucleotide sequence ID" value="XM_014050713.1"/>
</dbReference>
<sequence length="430" mass="42514">MAAAAAFSAVLTTEHALDGVSAASGLEISGGRCWAAGDDSVFLYELDLGLDGVPDSTAIAPRVVKKLRLCASRDVDAASGAVRSEEGIPKKLKPDFEAIAALPFEGETHIAAGLRDAIVLLNPDTGASRAFDGAALFSALRAEPRVTGTAKLNLEAAAVVGGGSHLALFQRGNIPGGHNAVALYALADFEAFLRGQGSGDAAADGAAGVVVTRPPLRYAVVHLLLPPIAERGGGGNAYLAGVSGASTVTVPLPRRDGRASASADAGHAAAAAAAPEGGDGVDADEDGAGEEFLLLSASYEATLNEIDDGPVLGSRVALLPSSRLLALTDNGDVTDDVIDGAAPVPSVDLSDLSALILPPGRGDGGNPEPVLAKVEGIAAVACSCSRGAAGEGVVRVAALAVTDPDGEASAVLQVAVAAPAGLLRGALAAA</sequence>
<reference evidence="2 3" key="1">
    <citation type="journal article" date="2013" name="BMC Genomics">
        <title>Reconstruction of the lipid metabolism for the microalga Monoraphidium neglectum from its genome sequence reveals characteristics suitable for biofuel production.</title>
        <authorList>
            <person name="Bogen C."/>
            <person name="Al-Dilaimi A."/>
            <person name="Albersmeier A."/>
            <person name="Wichmann J."/>
            <person name="Grundmann M."/>
            <person name="Rupp O."/>
            <person name="Lauersen K.J."/>
            <person name="Blifernez-Klassen O."/>
            <person name="Kalinowski J."/>
            <person name="Goesmann A."/>
            <person name="Mussgnug J.H."/>
            <person name="Kruse O."/>
        </authorList>
    </citation>
    <scope>NUCLEOTIDE SEQUENCE [LARGE SCALE GENOMIC DNA]</scope>
    <source>
        <strain evidence="2 3">SAG 48.87</strain>
    </source>
</reference>
<evidence type="ECO:0000313" key="3">
    <source>
        <dbReference type="Proteomes" id="UP000054498"/>
    </source>
</evidence>
<dbReference type="AlphaFoldDB" id="A0A0D2KA67"/>
<dbReference type="InterPro" id="IPR053851">
    <property type="entry name" value="DUF6929"/>
</dbReference>
<gene>
    <name evidence="2" type="ORF">MNEG_0795</name>
</gene>
<keyword evidence="3" id="KW-1185">Reference proteome</keyword>
<dbReference type="Proteomes" id="UP000054498">
    <property type="component" value="Unassembled WGS sequence"/>
</dbReference>